<dbReference type="STRING" id="1182542.W9XRX0"/>
<feature type="compositionally biased region" description="Acidic residues" evidence="1">
    <location>
        <begin position="169"/>
        <end position="181"/>
    </location>
</feature>
<organism evidence="2 3">
    <name type="scientific">Capronia epimyces CBS 606.96</name>
    <dbReference type="NCBI Taxonomy" id="1182542"/>
    <lineage>
        <taxon>Eukaryota</taxon>
        <taxon>Fungi</taxon>
        <taxon>Dikarya</taxon>
        <taxon>Ascomycota</taxon>
        <taxon>Pezizomycotina</taxon>
        <taxon>Eurotiomycetes</taxon>
        <taxon>Chaetothyriomycetidae</taxon>
        <taxon>Chaetothyriales</taxon>
        <taxon>Herpotrichiellaceae</taxon>
        <taxon>Capronia</taxon>
    </lineage>
</organism>
<evidence type="ECO:0000313" key="2">
    <source>
        <dbReference type="EMBL" id="EXJ80080.1"/>
    </source>
</evidence>
<dbReference type="EMBL" id="AMGY01000007">
    <property type="protein sequence ID" value="EXJ80080.1"/>
    <property type="molecule type" value="Genomic_DNA"/>
</dbReference>
<dbReference type="GeneID" id="19172454"/>
<dbReference type="HOGENOM" id="CLU_1120038_0_0_1"/>
<evidence type="ECO:0000313" key="3">
    <source>
        <dbReference type="Proteomes" id="UP000019478"/>
    </source>
</evidence>
<proteinExistence type="predicted"/>
<feature type="region of interest" description="Disordered" evidence="1">
    <location>
        <begin position="125"/>
        <end position="232"/>
    </location>
</feature>
<protein>
    <submittedName>
        <fullName evidence="2">Uncharacterized protein</fullName>
    </submittedName>
</protein>
<dbReference type="AlphaFoldDB" id="W9XRX0"/>
<evidence type="ECO:0000256" key="1">
    <source>
        <dbReference type="SAM" id="MobiDB-lite"/>
    </source>
</evidence>
<sequence>MAKVYSNAGAVIIMVGGVGAAQSINSTSSWMNRAWTLQEATLCDETYVLVRATPGSITSDTGHIYLKILHGDIAIARLSELVQQGNVHTMREKDLIAGHQVPVTCLGAVPEAIAVLATAMRLYDEGSDSSPSTFRIESSSEDSDDEIAALPGSRDENTDENQRFAPEFDTQDGTEEEDDDWQPGGPSNRRISDEYWNDTSSSDRESQPNIKSPRQLENDDIGTEERSSPDIQNAAAWRSMYLRTSTKL</sequence>
<reference evidence="2 3" key="1">
    <citation type="submission" date="2013-03" db="EMBL/GenBank/DDBJ databases">
        <title>The Genome Sequence of Capronia epimyces CBS 606.96.</title>
        <authorList>
            <consortium name="The Broad Institute Genomics Platform"/>
            <person name="Cuomo C."/>
            <person name="de Hoog S."/>
            <person name="Gorbushina A."/>
            <person name="Walker B."/>
            <person name="Young S.K."/>
            <person name="Zeng Q."/>
            <person name="Gargeya S."/>
            <person name="Fitzgerald M."/>
            <person name="Haas B."/>
            <person name="Abouelleil A."/>
            <person name="Allen A.W."/>
            <person name="Alvarado L."/>
            <person name="Arachchi H.M."/>
            <person name="Berlin A.M."/>
            <person name="Chapman S.B."/>
            <person name="Gainer-Dewar J."/>
            <person name="Goldberg J."/>
            <person name="Griggs A."/>
            <person name="Gujja S."/>
            <person name="Hansen M."/>
            <person name="Howarth C."/>
            <person name="Imamovic A."/>
            <person name="Ireland A."/>
            <person name="Larimer J."/>
            <person name="McCowan C."/>
            <person name="Murphy C."/>
            <person name="Pearson M."/>
            <person name="Poon T.W."/>
            <person name="Priest M."/>
            <person name="Roberts A."/>
            <person name="Saif S."/>
            <person name="Shea T."/>
            <person name="Sisk P."/>
            <person name="Sykes S."/>
            <person name="Wortman J."/>
            <person name="Nusbaum C."/>
            <person name="Birren B."/>
        </authorList>
    </citation>
    <scope>NUCLEOTIDE SEQUENCE [LARGE SCALE GENOMIC DNA]</scope>
    <source>
        <strain evidence="2 3">CBS 606.96</strain>
    </source>
</reference>
<dbReference type="RefSeq" id="XP_007736654.1">
    <property type="nucleotide sequence ID" value="XM_007738464.1"/>
</dbReference>
<dbReference type="Proteomes" id="UP000019478">
    <property type="component" value="Unassembled WGS sequence"/>
</dbReference>
<comment type="caution">
    <text evidence="2">The sequence shown here is derived from an EMBL/GenBank/DDBJ whole genome shotgun (WGS) entry which is preliminary data.</text>
</comment>
<feature type="compositionally biased region" description="Basic and acidic residues" evidence="1">
    <location>
        <begin position="153"/>
        <end position="162"/>
    </location>
</feature>
<accession>W9XRX0</accession>
<dbReference type="OrthoDB" id="674604at2759"/>
<gene>
    <name evidence="2" type="ORF">A1O3_08366</name>
</gene>
<name>W9XRX0_9EURO</name>
<keyword evidence="3" id="KW-1185">Reference proteome</keyword>